<dbReference type="PANTHER" id="PTHR40448:SF1">
    <property type="entry name" value="TWO-COMPONENT SENSOR HISTIDINE KINASE"/>
    <property type="match status" value="1"/>
</dbReference>
<dbReference type="EMBL" id="JBHSMH010000021">
    <property type="protein sequence ID" value="MFC5468878.1"/>
    <property type="molecule type" value="Genomic_DNA"/>
</dbReference>
<organism evidence="9 10">
    <name type="scientific">Cohnella suwonensis</name>
    <dbReference type="NCBI Taxonomy" id="696072"/>
    <lineage>
        <taxon>Bacteria</taxon>
        <taxon>Bacillati</taxon>
        <taxon>Bacillota</taxon>
        <taxon>Bacilli</taxon>
        <taxon>Bacillales</taxon>
        <taxon>Paenibacillaceae</taxon>
        <taxon>Cohnella</taxon>
    </lineage>
</organism>
<feature type="transmembrane region" description="Helical" evidence="7">
    <location>
        <begin position="12"/>
        <end position="33"/>
    </location>
</feature>
<evidence type="ECO:0000256" key="3">
    <source>
        <dbReference type="ARBA" id="ARBA00022741"/>
    </source>
</evidence>
<keyword evidence="10" id="KW-1185">Reference proteome</keyword>
<dbReference type="Gene3D" id="3.30.565.10">
    <property type="entry name" value="Histidine kinase-like ATPase, C-terminal domain"/>
    <property type="match status" value="1"/>
</dbReference>
<dbReference type="Pfam" id="PF14689">
    <property type="entry name" value="SPOB_a"/>
    <property type="match status" value="1"/>
</dbReference>
<keyword evidence="1" id="KW-0597">Phosphoprotein</keyword>
<evidence type="ECO:0000256" key="1">
    <source>
        <dbReference type="ARBA" id="ARBA00022553"/>
    </source>
</evidence>
<dbReference type="GO" id="GO:0004673">
    <property type="term" value="F:protein histidine kinase activity"/>
    <property type="evidence" value="ECO:0007669"/>
    <property type="project" value="UniProtKB-EC"/>
</dbReference>
<feature type="transmembrane region" description="Helical" evidence="7">
    <location>
        <begin position="210"/>
        <end position="231"/>
    </location>
</feature>
<feature type="transmembrane region" description="Helical" evidence="7">
    <location>
        <begin position="45"/>
        <end position="61"/>
    </location>
</feature>
<evidence type="ECO:0000259" key="8">
    <source>
        <dbReference type="PROSITE" id="PS50109"/>
    </source>
</evidence>
<keyword evidence="3" id="KW-0547">Nucleotide-binding</keyword>
<dbReference type="InterPro" id="IPR039506">
    <property type="entry name" value="SPOB_a"/>
</dbReference>
<feature type="transmembrane region" description="Helical" evidence="7">
    <location>
        <begin position="96"/>
        <end position="118"/>
    </location>
</feature>
<reference evidence="10" key="1">
    <citation type="journal article" date="2019" name="Int. J. Syst. Evol. Microbiol.">
        <title>The Global Catalogue of Microorganisms (GCM) 10K type strain sequencing project: providing services to taxonomists for standard genome sequencing and annotation.</title>
        <authorList>
            <consortium name="The Broad Institute Genomics Platform"/>
            <consortium name="The Broad Institute Genome Sequencing Center for Infectious Disease"/>
            <person name="Wu L."/>
            <person name="Ma J."/>
        </authorList>
    </citation>
    <scope>NUCLEOTIDE SEQUENCE [LARGE SCALE GENOMIC DNA]</scope>
    <source>
        <strain evidence="10">CCUG 57113</strain>
    </source>
</reference>
<evidence type="ECO:0000256" key="5">
    <source>
        <dbReference type="ARBA" id="ARBA00022840"/>
    </source>
</evidence>
<feature type="domain" description="Histidine kinase" evidence="8">
    <location>
        <begin position="244"/>
        <end position="451"/>
    </location>
</feature>
<keyword evidence="4 9" id="KW-0418">Kinase</keyword>
<evidence type="ECO:0000256" key="7">
    <source>
        <dbReference type="SAM" id="Phobius"/>
    </source>
</evidence>
<evidence type="ECO:0000256" key="6">
    <source>
        <dbReference type="ARBA" id="ARBA00023012"/>
    </source>
</evidence>
<dbReference type="InterPro" id="IPR016120">
    <property type="entry name" value="Sig_transdc_His_kin_SpoOB"/>
</dbReference>
<evidence type="ECO:0000256" key="2">
    <source>
        <dbReference type="ARBA" id="ARBA00022679"/>
    </source>
</evidence>
<keyword evidence="7" id="KW-1133">Transmembrane helix</keyword>
<dbReference type="SUPFAM" id="SSF55890">
    <property type="entry name" value="Sporulation response regulatory protein Spo0B"/>
    <property type="match status" value="1"/>
</dbReference>
<keyword evidence="6" id="KW-0902">Two-component regulatory system</keyword>
<comment type="caution">
    <text evidence="9">The sequence shown here is derived from an EMBL/GenBank/DDBJ whole genome shotgun (WGS) entry which is preliminary data.</text>
</comment>
<feature type="transmembrane region" description="Helical" evidence="7">
    <location>
        <begin position="67"/>
        <end position="84"/>
    </location>
</feature>
<evidence type="ECO:0000313" key="9">
    <source>
        <dbReference type="EMBL" id="MFC5468878.1"/>
    </source>
</evidence>
<dbReference type="Gene3D" id="1.10.287.130">
    <property type="match status" value="1"/>
</dbReference>
<dbReference type="InterPro" id="IPR005467">
    <property type="entry name" value="His_kinase_dom"/>
</dbReference>
<feature type="transmembrane region" description="Helical" evidence="7">
    <location>
        <begin position="178"/>
        <end position="198"/>
    </location>
</feature>
<proteinExistence type="predicted"/>
<accession>A0ABW0LWA7</accession>
<sequence>MTFTPHELALYFQIVVLLSIPQAYIHLRLAFAIWGLQPKNHFPKLFLFGLVNSLLIDLDLLRVPADVHIATSFLLSFAVLYMMFRPYGLKKIAILYFTFTIAIILVEMLGGLMISLFYDVVSQQSMMENHLVRPLSVFWPVGLLLYGLSVYVEKRNFVFFNQLYQYLLDLKQSKMTELLWLTAFQFILLGTMLVPAFEREHVYSDYAFRTLIYLLALMSFAALIYSLRLIVRVRQDAVRRTQDVYVEELGKMLASIRGQRHDFLNHVQVMSSLLKLNKISQLRSYMDDLVSESRAFSDFVPPTSSPALAAFILAKSEQAIAKGIRFSCDIPASVDIDDAIKSVDIVKIIGNLVDNAFDESETLEPERRQVGLAIRSSTGELEIVVSNSGRTLSEQDKIMILRPGYTTKKNGHSGLGLAIVSERVQYYNGTMDIESDELKGISIRVRLPVKYAVATAAT</sequence>
<keyword evidence="5" id="KW-0067">ATP-binding</keyword>
<keyword evidence="7" id="KW-0812">Transmembrane</keyword>
<dbReference type="SUPFAM" id="SSF55874">
    <property type="entry name" value="ATPase domain of HSP90 chaperone/DNA topoisomerase II/histidine kinase"/>
    <property type="match status" value="1"/>
</dbReference>
<evidence type="ECO:0000313" key="10">
    <source>
        <dbReference type="Proteomes" id="UP001596105"/>
    </source>
</evidence>
<keyword evidence="7" id="KW-0472">Membrane</keyword>
<dbReference type="PANTHER" id="PTHR40448">
    <property type="entry name" value="TWO-COMPONENT SENSOR HISTIDINE KINASE"/>
    <property type="match status" value="1"/>
</dbReference>
<dbReference type="InterPro" id="IPR036890">
    <property type="entry name" value="HATPase_C_sf"/>
</dbReference>
<dbReference type="Pfam" id="PF02518">
    <property type="entry name" value="HATPase_c"/>
    <property type="match status" value="1"/>
</dbReference>
<dbReference type="PROSITE" id="PS50109">
    <property type="entry name" value="HIS_KIN"/>
    <property type="match status" value="1"/>
</dbReference>
<dbReference type="InterPro" id="IPR003594">
    <property type="entry name" value="HATPase_dom"/>
</dbReference>
<gene>
    <name evidence="9" type="ORF">ACFPPD_09100</name>
</gene>
<dbReference type="Proteomes" id="UP001596105">
    <property type="component" value="Unassembled WGS sequence"/>
</dbReference>
<feature type="transmembrane region" description="Helical" evidence="7">
    <location>
        <begin position="130"/>
        <end position="152"/>
    </location>
</feature>
<dbReference type="SMART" id="SM00387">
    <property type="entry name" value="HATPase_c"/>
    <property type="match status" value="1"/>
</dbReference>
<evidence type="ECO:0000256" key="4">
    <source>
        <dbReference type="ARBA" id="ARBA00022777"/>
    </source>
</evidence>
<protein>
    <submittedName>
        <fullName evidence="9">Sensor histidine kinase</fullName>
        <ecNumber evidence="9">2.7.13.3</ecNumber>
    </submittedName>
</protein>
<dbReference type="EC" id="2.7.13.3" evidence="9"/>
<dbReference type="RefSeq" id="WP_209749592.1">
    <property type="nucleotide sequence ID" value="NZ_JBHSMH010000021.1"/>
</dbReference>
<keyword evidence="2 9" id="KW-0808">Transferase</keyword>
<name>A0ABW0LWA7_9BACL</name>